<dbReference type="AlphaFoldDB" id="A0A3D9ULI2"/>
<dbReference type="InterPro" id="IPR008651">
    <property type="entry name" value="Uncharacterised_HicB"/>
</dbReference>
<dbReference type="Proteomes" id="UP000256253">
    <property type="component" value="Unassembled WGS sequence"/>
</dbReference>
<keyword evidence="2" id="KW-1185">Reference proteome</keyword>
<accession>A0A3D9ULI2</accession>
<evidence type="ECO:0000313" key="1">
    <source>
        <dbReference type="EMBL" id="REF30137.1"/>
    </source>
</evidence>
<sequence length="182" mass="19596">MHMDITPYIEGMRRDLLAAARAAGEDGEQFVAERLSYAIDASARLAIMEAVSAAAAEITAKMPSGSVDVRLVGRDLDFAVQAAMPTPPPPPTAPNLDKDAEVEDEGGLARITVRLPETVKAKAEARAEAAGQSLNTWIVNAIRVSTMRDGGFQMDPSELINHFLGQDPFSGRKGPRHMRGWN</sequence>
<proteinExistence type="predicted"/>
<gene>
    <name evidence="1" type="ORF">DFJ65_1131</name>
</gene>
<dbReference type="InterPro" id="IPR010985">
    <property type="entry name" value="Ribbon_hlx_hlx"/>
</dbReference>
<organism evidence="1 2">
    <name type="scientific">Calidifontibacter indicus</name>
    <dbReference type="NCBI Taxonomy" id="419650"/>
    <lineage>
        <taxon>Bacteria</taxon>
        <taxon>Bacillati</taxon>
        <taxon>Actinomycetota</taxon>
        <taxon>Actinomycetes</taxon>
        <taxon>Micrococcales</taxon>
        <taxon>Dermacoccaceae</taxon>
        <taxon>Calidifontibacter</taxon>
    </lineage>
</organism>
<dbReference type="Gene3D" id="1.10.1220.10">
    <property type="entry name" value="Met repressor-like"/>
    <property type="match status" value="1"/>
</dbReference>
<evidence type="ECO:0000313" key="2">
    <source>
        <dbReference type="Proteomes" id="UP000256253"/>
    </source>
</evidence>
<dbReference type="Pfam" id="PF05534">
    <property type="entry name" value="HicB"/>
    <property type="match status" value="1"/>
</dbReference>
<dbReference type="InterPro" id="IPR013321">
    <property type="entry name" value="Arc_rbn_hlx_hlx"/>
</dbReference>
<comment type="caution">
    <text evidence="1">The sequence shown here is derived from an EMBL/GenBank/DDBJ whole genome shotgun (WGS) entry which is preliminary data.</text>
</comment>
<dbReference type="SUPFAM" id="SSF47598">
    <property type="entry name" value="Ribbon-helix-helix"/>
    <property type="match status" value="1"/>
</dbReference>
<dbReference type="EMBL" id="QTUA01000001">
    <property type="protein sequence ID" value="REF30137.1"/>
    <property type="molecule type" value="Genomic_DNA"/>
</dbReference>
<dbReference type="GO" id="GO:0006355">
    <property type="term" value="P:regulation of DNA-templated transcription"/>
    <property type="evidence" value="ECO:0007669"/>
    <property type="project" value="InterPro"/>
</dbReference>
<protein>
    <submittedName>
        <fullName evidence="1">HicB-like protein involved in pilus formation</fullName>
    </submittedName>
</protein>
<name>A0A3D9ULI2_9MICO</name>
<reference evidence="1 2" key="1">
    <citation type="submission" date="2018-08" db="EMBL/GenBank/DDBJ databases">
        <title>Sequencing the genomes of 1000 actinobacteria strains.</title>
        <authorList>
            <person name="Klenk H.-P."/>
        </authorList>
    </citation>
    <scope>NUCLEOTIDE SEQUENCE [LARGE SCALE GENOMIC DNA]</scope>
    <source>
        <strain evidence="1 2">DSM 22967</strain>
    </source>
</reference>